<dbReference type="SMART" id="SM00327">
    <property type="entry name" value="VWA"/>
    <property type="match status" value="1"/>
</dbReference>
<organism evidence="25">
    <name type="scientific">Rhipicephalus appendiculatus</name>
    <name type="common">Brown ear tick</name>
    <dbReference type="NCBI Taxonomy" id="34631"/>
    <lineage>
        <taxon>Eukaryota</taxon>
        <taxon>Metazoa</taxon>
        <taxon>Ecdysozoa</taxon>
        <taxon>Arthropoda</taxon>
        <taxon>Chelicerata</taxon>
        <taxon>Arachnida</taxon>
        <taxon>Acari</taxon>
        <taxon>Parasitiformes</taxon>
        <taxon>Ixodida</taxon>
        <taxon>Ixodoidea</taxon>
        <taxon>Ixodidae</taxon>
        <taxon>Rhipicephalinae</taxon>
        <taxon>Rhipicephalus</taxon>
        <taxon>Rhipicephalus</taxon>
    </lineage>
</organism>
<dbReference type="GO" id="GO:0004252">
    <property type="term" value="F:serine-type endopeptidase activity"/>
    <property type="evidence" value="ECO:0007669"/>
    <property type="project" value="InterPro"/>
</dbReference>
<keyword evidence="9 21" id="KW-0732">Signal</keyword>
<dbReference type="SMART" id="SM00032">
    <property type="entry name" value="CCP"/>
    <property type="match status" value="7"/>
</dbReference>
<dbReference type="GO" id="GO:0006508">
    <property type="term" value="P:proteolysis"/>
    <property type="evidence" value="ECO:0007669"/>
    <property type="project" value="UniProtKB-KW"/>
</dbReference>
<dbReference type="InterPro" id="IPR001314">
    <property type="entry name" value="Peptidase_S1A"/>
</dbReference>
<keyword evidence="5" id="KW-0964">Secreted</keyword>
<feature type="disulfide bond" evidence="19">
    <location>
        <begin position="251"/>
        <end position="278"/>
    </location>
</feature>
<dbReference type="PROSITE" id="PS00135">
    <property type="entry name" value="TRYPSIN_SER"/>
    <property type="match status" value="1"/>
</dbReference>
<keyword evidence="16" id="KW-0325">Glycoprotein</keyword>
<dbReference type="SUPFAM" id="SSF50494">
    <property type="entry name" value="Trypsin-like serine proteases"/>
    <property type="match status" value="1"/>
</dbReference>
<dbReference type="InterPro" id="IPR011360">
    <property type="entry name" value="Compl_C2_B"/>
</dbReference>
<evidence type="ECO:0000256" key="21">
    <source>
        <dbReference type="SAM" id="SignalP"/>
    </source>
</evidence>
<name>A0A131YV42_RHIAP</name>
<evidence type="ECO:0000256" key="19">
    <source>
        <dbReference type="PROSITE-ProRule" id="PRU00302"/>
    </source>
</evidence>
<feature type="active site" description="Charge relay system" evidence="18">
    <location>
        <position position="823"/>
    </location>
</feature>
<dbReference type="GO" id="GO:0005576">
    <property type="term" value="C:extracellular region"/>
    <property type="evidence" value="ECO:0007669"/>
    <property type="project" value="UniProtKB-SubCell"/>
</dbReference>
<feature type="signal peptide" evidence="21">
    <location>
        <begin position="1"/>
        <end position="21"/>
    </location>
</feature>
<dbReference type="FunFam" id="2.40.10.10:FF:000146">
    <property type="entry name" value="Serine protease 53"/>
    <property type="match status" value="1"/>
</dbReference>
<dbReference type="AlphaFoldDB" id="A0A131YV42"/>
<keyword evidence="11 20" id="KW-0378">Hydrolase</keyword>
<accession>A0A131YV42</accession>
<comment type="caution">
    <text evidence="19">Lacks conserved residue(s) required for the propagation of feature annotation.</text>
</comment>
<dbReference type="PIRSF" id="PIRSF001154">
    <property type="entry name" value="Compl_C2_B"/>
    <property type="match status" value="1"/>
</dbReference>
<protein>
    <recommendedName>
        <fullName evidence="17">C3/C5 convertase</fullName>
    </recommendedName>
</protein>
<dbReference type="Gene3D" id="3.40.50.410">
    <property type="entry name" value="von Willebrand factor, type A domain"/>
    <property type="match status" value="1"/>
</dbReference>
<dbReference type="PANTHER" id="PTHR46393">
    <property type="entry name" value="SUSHI DOMAIN-CONTAINING PROTEIN"/>
    <property type="match status" value="1"/>
</dbReference>
<dbReference type="PROSITE" id="PS50234">
    <property type="entry name" value="VWFA"/>
    <property type="match status" value="1"/>
</dbReference>
<evidence type="ECO:0000256" key="9">
    <source>
        <dbReference type="ARBA" id="ARBA00022729"/>
    </source>
</evidence>
<keyword evidence="7 19" id="KW-0768">Sushi</keyword>
<feature type="domain" description="Sushi" evidence="24">
    <location>
        <begin position="148"/>
        <end position="217"/>
    </location>
</feature>
<keyword evidence="15 19" id="KW-1015">Disulfide bond</keyword>
<evidence type="ECO:0000256" key="16">
    <source>
        <dbReference type="ARBA" id="ARBA00023180"/>
    </source>
</evidence>
<dbReference type="PROSITE" id="PS50923">
    <property type="entry name" value="SUSHI"/>
    <property type="match status" value="7"/>
</dbReference>
<keyword evidence="10" id="KW-0677">Repeat</keyword>
<dbReference type="SUPFAM" id="SSF53300">
    <property type="entry name" value="vWA-like"/>
    <property type="match status" value="1"/>
</dbReference>
<dbReference type="InterPro" id="IPR001254">
    <property type="entry name" value="Trypsin_dom"/>
</dbReference>
<evidence type="ECO:0000256" key="8">
    <source>
        <dbReference type="ARBA" id="ARBA00022670"/>
    </source>
</evidence>
<evidence type="ECO:0000256" key="11">
    <source>
        <dbReference type="ARBA" id="ARBA00022801"/>
    </source>
</evidence>
<evidence type="ECO:0000256" key="7">
    <source>
        <dbReference type="ARBA" id="ARBA00022659"/>
    </source>
</evidence>
<dbReference type="Pfam" id="PF00089">
    <property type="entry name" value="Trypsin"/>
    <property type="match status" value="1"/>
</dbReference>
<dbReference type="SMART" id="SM00020">
    <property type="entry name" value="Tryp_SPc"/>
    <property type="match status" value="1"/>
</dbReference>
<dbReference type="GO" id="GO:0006956">
    <property type="term" value="P:complement activation"/>
    <property type="evidence" value="ECO:0007669"/>
    <property type="project" value="InterPro"/>
</dbReference>
<evidence type="ECO:0000256" key="12">
    <source>
        <dbReference type="ARBA" id="ARBA00022825"/>
    </source>
</evidence>
<dbReference type="Gene3D" id="2.40.10.10">
    <property type="entry name" value="Trypsin-like serine proteases"/>
    <property type="match status" value="1"/>
</dbReference>
<dbReference type="InterPro" id="IPR000436">
    <property type="entry name" value="Sushi_SCR_CCP_dom"/>
</dbReference>
<dbReference type="PROSITE" id="PS00134">
    <property type="entry name" value="TRYPSIN_HIS"/>
    <property type="match status" value="1"/>
</dbReference>
<dbReference type="InterPro" id="IPR002035">
    <property type="entry name" value="VWF_A"/>
</dbReference>
<evidence type="ECO:0000259" key="23">
    <source>
        <dbReference type="PROSITE" id="PS50240"/>
    </source>
</evidence>
<feature type="domain" description="Sushi" evidence="24">
    <location>
        <begin position="412"/>
        <end position="470"/>
    </location>
</feature>
<dbReference type="PANTHER" id="PTHR46393:SF7">
    <property type="entry name" value="COMPLEMENT C2"/>
    <property type="match status" value="1"/>
</dbReference>
<dbReference type="InterPro" id="IPR043504">
    <property type="entry name" value="Peptidase_S1_PA_chymotrypsin"/>
</dbReference>
<evidence type="ECO:0000259" key="24">
    <source>
        <dbReference type="PROSITE" id="PS50923"/>
    </source>
</evidence>
<evidence type="ECO:0000256" key="15">
    <source>
        <dbReference type="ARBA" id="ARBA00023157"/>
    </source>
</evidence>
<keyword evidence="8 20" id="KW-0645">Protease</keyword>
<keyword evidence="12 20" id="KW-0720">Serine protease</keyword>
<dbReference type="SUPFAM" id="SSF57535">
    <property type="entry name" value="Complement control module/SCR domain"/>
    <property type="match status" value="7"/>
</dbReference>
<sequence>MEGLTFHGLVFSLLLIETSSAIPQAPPCNVPPPELPNGTYIPVPEQRLALYNCLHGFWISGATNLTCVTSSDGNDTWLPEPWPQCHPLEDCPDVNLENGDYDGDCCAPGSEVSFYCDDDVRYRLLGEESAVCLPSGNWSAPIPTCQDTYCKDPGMIKMGNRVLFRESELYADCSPDGCAPGTVAFYQCDDNLQLVGEARITCTQDGTWTRTTPTCRPDSYCDDFDVVNGEVSGERSGGEYFTPGDSAFIKCAPGYRVKGADQLNCEEEGFWDYDVPTCVESNCTRFKPAPHLIVEEFLNDNRTSFPENTAINFNCEAGYLLQGVFSTKCRNGDWFGRLPRCEEIRCGPLRAPMQGWMAGNYSTAVDATVQFGCFQGYTLLGSNRRTCGLKGQWDGEPARCVSNALLASPSRNGCEDPGTPDNGLRYGSPSYYVGSRIKFTCNPGYYMWGNDTIRCEQNRQWSAPIPLCLGKFYYDSPRSVRNIITKEVDTISEPANYSVVDNGTITGRALLINKENTDTYIVYFLFDGSTSIGEKNFRTGISLAKAITRKLNVNHTKHRVGAIVFNKSAKLDIRPEEKANEEQLLKKLDALNYTSGGTSIRAALNEMKMSIVAVKNTPEAKKKRPKFAAFLITDGKANIGGVAEKEAEELKVSHGVDMYCIGITGAVLREALNKIASKQDNVFILRDYDSLQWLAETLTNGTIDYSVCGVSYSHDPRTGLEAEGRILHGTEVKTIWPWMVEISLKKDKSEAICGGTIIHKKFVLTAAHCMHPEDVKGNEYTAEDLRLQAGFITRNDGNATELQVERIIKHEQYNRTPKTFRNDIALLQLKEEISFKPNVRPICLPPTKDEIRGQVFYKEGKTAFVIGWGAQEDGSKVSASSLMHLETQIASREFCSSDKGYFHERMMCSTSSKGNVCNGDSGGPLMQGVHSDEKIWTQVGIVSWSRGACSSSNTSYYTDVSFYVNWIQSHIMNASIGAAPMEAPQAASAATAVV</sequence>
<evidence type="ECO:0000256" key="5">
    <source>
        <dbReference type="ARBA" id="ARBA00022525"/>
    </source>
</evidence>
<feature type="disulfide bond" evidence="19">
    <location>
        <begin position="188"/>
        <end position="215"/>
    </location>
</feature>
<evidence type="ECO:0000256" key="14">
    <source>
        <dbReference type="ARBA" id="ARBA00023145"/>
    </source>
</evidence>
<feature type="domain" description="Sushi" evidence="24">
    <location>
        <begin position="219"/>
        <end position="280"/>
    </location>
</feature>
<evidence type="ECO:0000256" key="10">
    <source>
        <dbReference type="ARBA" id="ARBA00022737"/>
    </source>
</evidence>
<comment type="cofactor">
    <cofactor evidence="1">
        <name>Mn(2+)</name>
        <dbReference type="ChEBI" id="CHEBI:29035"/>
    </cofactor>
</comment>
<feature type="domain" description="Sushi" evidence="24">
    <location>
        <begin position="344"/>
        <end position="402"/>
    </location>
</feature>
<feature type="active site" description="Charge relay system" evidence="18">
    <location>
        <position position="768"/>
    </location>
</feature>
<evidence type="ECO:0000256" key="17">
    <source>
        <dbReference type="ARBA" id="ARBA00029636"/>
    </source>
</evidence>
<dbReference type="Pfam" id="PF00092">
    <property type="entry name" value="VWA"/>
    <property type="match status" value="1"/>
</dbReference>
<dbReference type="CDD" id="cd01450">
    <property type="entry name" value="vWFA_subfamily_ECM"/>
    <property type="match status" value="1"/>
</dbReference>
<evidence type="ECO:0000256" key="20">
    <source>
        <dbReference type="RuleBase" id="RU363034"/>
    </source>
</evidence>
<dbReference type="InterPro" id="IPR036465">
    <property type="entry name" value="vWFA_dom_sf"/>
</dbReference>
<evidence type="ECO:0000256" key="18">
    <source>
        <dbReference type="PIRSR" id="PIRSR001154-1"/>
    </source>
</evidence>
<feature type="domain" description="Sushi" evidence="24">
    <location>
        <begin position="26"/>
        <end position="87"/>
    </location>
</feature>
<dbReference type="CDD" id="cd00190">
    <property type="entry name" value="Tryp_SPc"/>
    <property type="match status" value="1"/>
</dbReference>
<evidence type="ECO:0000259" key="22">
    <source>
        <dbReference type="PROSITE" id="PS50234"/>
    </source>
</evidence>
<dbReference type="InterPro" id="IPR009003">
    <property type="entry name" value="Peptidase_S1_PA"/>
</dbReference>
<dbReference type="InterPro" id="IPR018114">
    <property type="entry name" value="TRYPSIN_HIS"/>
</dbReference>
<dbReference type="GO" id="GO:0009986">
    <property type="term" value="C:cell surface"/>
    <property type="evidence" value="ECO:0007669"/>
    <property type="project" value="UniProtKB-SubCell"/>
</dbReference>
<comment type="cofactor">
    <cofactor evidence="2">
        <name>Mg(2+)</name>
        <dbReference type="ChEBI" id="CHEBI:18420"/>
    </cofactor>
</comment>
<keyword evidence="13" id="KW-0391">Immunity</keyword>
<evidence type="ECO:0000256" key="4">
    <source>
        <dbReference type="ARBA" id="ARBA00004613"/>
    </source>
</evidence>
<feature type="domain" description="Peptidase S1" evidence="23">
    <location>
        <begin position="726"/>
        <end position="972"/>
    </location>
</feature>
<dbReference type="PRINTS" id="PR00722">
    <property type="entry name" value="CHYMOTRYPSIN"/>
</dbReference>
<feature type="active site" description="Charge relay system" evidence="18">
    <location>
        <position position="921"/>
    </location>
</feature>
<evidence type="ECO:0000256" key="6">
    <source>
        <dbReference type="ARBA" id="ARBA00022588"/>
    </source>
</evidence>
<proteinExistence type="predicted"/>
<dbReference type="GO" id="GO:0045087">
    <property type="term" value="P:innate immune response"/>
    <property type="evidence" value="ECO:0007669"/>
    <property type="project" value="UniProtKB-KW"/>
</dbReference>
<dbReference type="InterPro" id="IPR033116">
    <property type="entry name" value="TRYPSIN_SER"/>
</dbReference>
<evidence type="ECO:0000256" key="1">
    <source>
        <dbReference type="ARBA" id="ARBA00001936"/>
    </source>
</evidence>
<feature type="domain" description="Sushi" evidence="24">
    <location>
        <begin position="281"/>
        <end position="343"/>
    </location>
</feature>
<dbReference type="Gene3D" id="2.10.70.10">
    <property type="entry name" value="Complement Module, domain 1"/>
    <property type="match status" value="6"/>
</dbReference>
<dbReference type="PROSITE" id="PS50240">
    <property type="entry name" value="TRYPSIN_DOM"/>
    <property type="match status" value="1"/>
</dbReference>
<keyword evidence="14" id="KW-0865">Zymogen</keyword>
<evidence type="ECO:0000256" key="3">
    <source>
        <dbReference type="ARBA" id="ARBA00004241"/>
    </source>
</evidence>
<feature type="chain" id="PRO_5007286077" description="C3/C5 convertase" evidence="21">
    <location>
        <begin position="22"/>
        <end position="994"/>
    </location>
</feature>
<dbReference type="InterPro" id="IPR035976">
    <property type="entry name" value="Sushi/SCR/CCP_sf"/>
</dbReference>
<dbReference type="Pfam" id="PF00084">
    <property type="entry name" value="Sushi"/>
    <property type="match status" value="6"/>
</dbReference>
<feature type="disulfide bond" evidence="19">
    <location>
        <begin position="441"/>
        <end position="468"/>
    </location>
</feature>
<dbReference type="EMBL" id="GEDV01005710">
    <property type="protein sequence ID" value="JAP82847.1"/>
    <property type="molecule type" value="Transcribed_RNA"/>
</dbReference>
<reference evidence="25" key="1">
    <citation type="journal article" date="2016" name="Ticks Tick Borne Dis.">
        <title>De novo assembly and annotation of the salivary gland transcriptome of Rhipicephalus appendiculatus male and female ticks during blood feeding.</title>
        <authorList>
            <person name="de Castro M.H."/>
            <person name="de Klerk D."/>
            <person name="Pienaar R."/>
            <person name="Latif A.A."/>
            <person name="Rees D.J."/>
            <person name="Mans B.J."/>
        </authorList>
    </citation>
    <scope>NUCLEOTIDE SEQUENCE</scope>
    <source>
        <tissue evidence="25">Salivary glands</tissue>
    </source>
</reference>
<evidence type="ECO:0000256" key="2">
    <source>
        <dbReference type="ARBA" id="ARBA00001946"/>
    </source>
</evidence>
<keyword evidence="6" id="KW-0399">Innate immunity</keyword>
<comment type="subcellular location">
    <subcellularLocation>
        <location evidence="3">Cell surface</location>
    </subcellularLocation>
    <subcellularLocation>
        <location evidence="4">Secreted</location>
    </subcellularLocation>
</comment>
<feature type="domain" description="Sushi" evidence="24">
    <location>
        <begin position="89"/>
        <end position="147"/>
    </location>
</feature>
<dbReference type="CDD" id="cd00033">
    <property type="entry name" value="CCP"/>
    <property type="match status" value="6"/>
</dbReference>
<feature type="domain" description="VWFA" evidence="22">
    <location>
        <begin position="521"/>
        <end position="698"/>
    </location>
</feature>
<dbReference type="GO" id="GO:0032991">
    <property type="term" value="C:protein-containing complex"/>
    <property type="evidence" value="ECO:0007669"/>
    <property type="project" value="UniProtKB-ARBA"/>
</dbReference>
<evidence type="ECO:0000256" key="13">
    <source>
        <dbReference type="ARBA" id="ARBA00022859"/>
    </source>
</evidence>
<evidence type="ECO:0000313" key="25">
    <source>
        <dbReference type="EMBL" id="JAP82847.1"/>
    </source>
</evidence>
<feature type="disulfide bond" evidence="19">
    <location>
        <begin position="373"/>
        <end position="400"/>
    </location>
</feature>